<keyword evidence="2" id="KW-1185">Reference proteome</keyword>
<dbReference type="PANTHER" id="PTHR34718">
    <property type="entry name" value="PHD-TYPE DOMAIN-CONTAINING PROTEIN"/>
    <property type="match status" value="1"/>
</dbReference>
<dbReference type="InterPro" id="IPR038765">
    <property type="entry name" value="Papain-like_cys_pep_sf"/>
</dbReference>
<dbReference type="Proteomes" id="UP001295444">
    <property type="component" value="Chromosome 03"/>
</dbReference>
<sequence>MQFDTDGLQSCVLAQFGMTPVTRKAVQIHYDVNRHHWFTTAFQKGIIAVADSLRTSHLSPSARREINQCYGNVIKKPLKRVHMVKVDQQPNDDDFGVFAIANAFELLSGRNAACKYIHQQMRKHLISCLENGKKNKSQHFQRDCKILKMNDTGKTSI</sequence>
<evidence type="ECO:0000313" key="2">
    <source>
        <dbReference type="Proteomes" id="UP001295444"/>
    </source>
</evidence>
<reference evidence="1" key="1">
    <citation type="submission" date="2022-03" db="EMBL/GenBank/DDBJ databases">
        <authorList>
            <person name="Alioto T."/>
            <person name="Alioto T."/>
            <person name="Gomez Garrido J."/>
        </authorList>
    </citation>
    <scope>NUCLEOTIDE SEQUENCE</scope>
</reference>
<dbReference type="SUPFAM" id="SSF54001">
    <property type="entry name" value="Cysteine proteinases"/>
    <property type="match status" value="1"/>
</dbReference>
<name>A0AAD1RLJ5_PELCU</name>
<protein>
    <recommendedName>
        <fullName evidence="3">Ubiquitin-like protease family profile domain-containing protein</fullName>
    </recommendedName>
</protein>
<organism evidence="1 2">
    <name type="scientific">Pelobates cultripes</name>
    <name type="common">Western spadefoot toad</name>
    <dbReference type="NCBI Taxonomy" id="61616"/>
    <lineage>
        <taxon>Eukaryota</taxon>
        <taxon>Metazoa</taxon>
        <taxon>Chordata</taxon>
        <taxon>Craniata</taxon>
        <taxon>Vertebrata</taxon>
        <taxon>Euteleostomi</taxon>
        <taxon>Amphibia</taxon>
        <taxon>Batrachia</taxon>
        <taxon>Anura</taxon>
        <taxon>Pelobatoidea</taxon>
        <taxon>Pelobatidae</taxon>
        <taxon>Pelobates</taxon>
    </lineage>
</organism>
<dbReference type="Gene3D" id="3.40.395.10">
    <property type="entry name" value="Adenoviral Proteinase, Chain A"/>
    <property type="match status" value="1"/>
</dbReference>
<proteinExistence type="predicted"/>
<gene>
    <name evidence="1" type="ORF">PECUL_23A006110</name>
</gene>
<dbReference type="PANTHER" id="PTHR34718:SF2">
    <property type="entry name" value="PHD-TYPE DOMAIN-CONTAINING PROTEIN"/>
    <property type="match status" value="1"/>
</dbReference>
<evidence type="ECO:0000313" key="1">
    <source>
        <dbReference type="EMBL" id="CAH2273801.1"/>
    </source>
</evidence>
<dbReference type="AlphaFoldDB" id="A0AAD1RLJ5"/>
<accession>A0AAD1RLJ5</accession>
<dbReference type="EMBL" id="OW240914">
    <property type="protein sequence ID" value="CAH2273801.1"/>
    <property type="molecule type" value="Genomic_DNA"/>
</dbReference>
<evidence type="ECO:0008006" key="3">
    <source>
        <dbReference type="Google" id="ProtNLM"/>
    </source>
</evidence>